<dbReference type="KEGG" id="ksk:KSE_58730"/>
<proteinExistence type="predicted"/>
<dbReference type="EMBL" id="AP010968">
    <property type="protein sequence ID" value="BAJ31643.1"/>
    <property type="molecule type" value="Genomic_DNA"/>
</dbReference>
<dbReference type="Pfam" id="PF13535">
    <property type="entry name" value="ATP-grasp_4"/>
    <property type="match status" value="1"/>
</dbReference>
<dbReference type="Gene3D" id="3.30.1490.20">
    <property type="entry name" value="ATP-grasp fold, A domain"/>
    <property type="match status" value="1"/>
</dbReference>
<feature type="domain" description="ATP-grasp" evidence="5">
    <location>
        <begin position="118"/>
        <end position="317"/>
    </location>
</feature>
<keyword evidence="3 4" id="KW-0067">ATP-binding</keyword>
<evidence type="ECO:0000256" key="2">
    <source>
        <dbReference type="ARBA" id="ARBA00022741"/>
    </source>
</evidence>
<reference evidence="6 7" key="1">
    <citation type="journal article" date="2010" name="DNA Res.">
        <title>Genome sequence of Kitasatospora setae NBRC 14216T: an evolutionary snapshot of the family Streptomycetaceae.</title>
        <authorList>
            <person name="Ichikawa N."/>
            <person name="Oguchi A."/>
            <person name="Ikeda H."/>
            <person name="Ishikawa J."/>
            <person name="Kitani S."/>
            <person name="Watanabe Y."/>
            <person name="Nakamura S."/>
            <person name="Katano Y."/>
            <person name="Kishi E."/>
            <person name="Sasagawa M."/>
            <person name="Ankai A."/>
            <person name="Fukui S."/>
            <person name="Hashimoto Y."/>
            <person name="Kamata S."/>
            <person name="Otoguro M."/>
            <person name="Tanikawa S."/>
            <person name="Nihira T."/>
            <person name="Horinouchi S."/>
            <person name="Ohnishi Y."/>
            <person name="Hayakawa M."/>
            <person name="Kuzuyama T."/>
            <person name="Arisawa A."/>
            <person name="Nomoto F."/>
            <person name="Miura H."/>
            <person name="Takahashi Y."/>
            <person name="Fujita N."/>
        </authorList>
    </citation>
    <scope>NUCLEOTIDE SEQUENCE [LARGE SCALE GENOMIC DNA]</scope>
    <source>
        <strain evidence="7">ATCC 33774 / DSM 43861 / JCM 3304 / KCC A-0304 / NBRC 14216 / KM-6054</strain>
    </source>
</reference>
<accession>E4N0F9</accession>
<feature type="domain" description="ATP-grasp" evidence="5">
    <location>
        <begin position="858"/>
        <end position="1045"/>
    </location>
</feature>
<dbReference type="InterPro" id="IPR040570">
    <property type="entry name" value="LAL_C2"/>
</dbReference>
<evidence type="ECO:0000256" key="3">
    <source>
        <dbReference type="ARBA" id="ARBA00022840"/>
    </source>
</evidence>
<dbReference type="AlphaFoldDB" id="E4N0F9"/>
<dbReference type="GO" id="GO:0046872">
    <property type="term" value="F:metal ion binding"/>
    <property type="evidence" value="ECO:0007669"/>
    <property type="project" value="InterPro"/>
</dbReference>
<dbReference type="GO" id="GO:0016874">
    <property type="term" value="F:ligase activity"/>
    <property type="evidence" value="ECO:0007669"/>
    <property type="project" value="UniProtKB-KW"/>
</dbReference>
<dbReference type="InterPro" id="IPR052032">
    <property type="entry name" value="ATP-dep_AA_Ligase"/>
</dbReference>
<gene>
    <name evidence="6" type="ordered locus">KSE_58730</name>
</gene>
<dbReference type="eggNOG" id="COG0151">
    <property type="taxonomic scope" value="Bacteria"/>
</dbReference>
<evidence type="ECO:0000313" key="6">
    <source>
        <dbReference type="EMBL" id="BAJ31643.1"/>
    </source>
</evidence>
<dbReference type="Gene3D" id="3.30.470.20">
    <property type="entry name" value="ATP-grasp fold, B domain"/>
    <property type="match status" value="2"/>
</dbReference>
<keyword evidence="2 4" id="KW-0547">Nucleotide-binding</keyword>
<dbReference type="RefSeq" id="WP_014138940.1">
    <property type="nucleotide sequence ID" value="NC_016109.1"/>
</dbReference>
<name>E4N0F9_KITSK</name>
<keyword evidence="1" id="KW-0436">Ligase</keyword>
<protein>
    <recommendedName>
        <fullName evidence="5">ATP-grasp domain-containing protein</fullName>
    </recommendedName>
</protein>
<evidence type="ECO:0000313" key="7">
    <source>
        <dbReference type="Proteomes" id="UP000007076"/>
    </source>
</evidence>
<dbReference type="PANTHER" id="PTHR43585:SF2">
    <property type="entry name" value="ATP-GRASP ENZYME FSQD"/>
    <property type="match status" value="1"/>
</dbReference>
<dbReference type="InterPro" id="IPR011761">
    <property type="entry name" value="ATP-grasp"/>
</dbReference>
<evidence type="ECO:0000256" key="1">
    <source>
        <dbReference type="ARBA" id="ARBA00022598"/>
    </source>
</evidence>
<dbReference type="InterPro" id="IPR013815">
    <property type="entry name" value="ATP_grasp_subdomain_1"/>
</dbReference>
<dbReference type="GO" id="GO:0005524">
    <property type="term" value="F:ATP binding"/>
    <property type="evidence" value="ECO:0007669"/>
    <property type="project" value="UniProtKB-UniRule"/>
</dbReference>
<dbReference type="SUPFAM" id="SSF56059">
    <property type="entry name" value="Glutathione synthetase ATP-binding domain-like"/>
    <property type="match status" value="2"/>
</dbReference>
<organism evidence="6 7">
    <name type="scientific">Kitasatospora setae (strain ATCC 33774 / DSM 43861 / JCM 3304 / KCC A-0304 / NBRC 14216 / KM-6054)</name>
    <name type="common">Streptomyces setae</name>
    <dbReference type="NCBI Taxonomy" id="452652"/>
    <lineage>
        <taxon>Bacteria</taxon>
        <taxon>Bacillati</taxon>
        <taxon>Actinomycetota</taxon>
        <taxon>Actinomycetes</taxon>
        <taxon>Kitasatosporales</taxon>
        <taxon>Streptomycetaceae</taxon>
        <taxon>Kitasatospora</taxon>
    </lineage>
</organism>
<keyword evidence="7" id="KW-1185">Reference proteome</keyword>
<dbReference type="Pfam" id="PF18603">
    <property type="entry name" value="LAL_C2"/>
    <property type="match status" value="1"/>
</dbReference>
<evidence type="ECO:0000256" key="4">
    <source>
        <dbReference type="PROSITE-ProRule" id="PRU00409"/>
    </source>
</evidence>
<dbReference type="HOGENOM" id="CLU_274043_0_0_11"/>
<sequence length="1171" mass="122197">MHIVMLEVALTRGFGFVDDLVDAGAEVSVIVEDLRVYAGVPGFENRHRAARIIEVPSTRDVLDLAGSVRDRLGPNPVDGVVCVTEHCMPTAAALARDLGVPGESLETVLLMRDKAAVRARLDAAGLGTLRWRTAGSAAEGLAAAAGLGYPLVVKPNAGWASQGVTVAWRPEQVERALRAAFAPPAAAPAAFAPGPDQVLLEEFRFGRHISAELLVQDGRILFYGFSERLPSRPGTTAELGGHFPAEFEQRGAAREFVREVVEALGVRNSPMHIELLVTPTGPELLEVNGRIAGHAVTRQLELALGRSVTADLAALAAGRPVPEVDEPVAAVALRQLWSPYPGTVRAVALPAAAPEVAELRVGVAPGDRVRALDCNYDRYGHVLAVGGTVAEACAAADRAAAAVRVEIERDATADTADQASPDRTDGAPHLLLVLDPAAEGSAELAPERVLAALGGATGRLSVLWTGPAADAAPLRARWERRYAGEWLDAPDEAAAHRALAALRERRPVDAVLGCSPGAARLAELLEGCPALPGAPEPQAAPASAPGTAPGLRVVSYLDGGTVRHLGVYEELPAEPDGSRSLLWRAGPAAAELPAGLLERAEAAARRTGPARGLVRYPDGADRVLPGLDQDARALLDAVFPRPVLALAATAALGLGTVWPEPRPGSALVRVLAAPPGRFRVVAAPEPGPLRDEPAVASVDAPPAAGRVLDGAAVWLRYAVTGADAAACRAVAARVESFTALRHESLARTHVLLVDRSGGRAWTDEDGSAVLPADRYRVSVIGAPPVLAAPVDLAHQADPFDLSALDSAADAIHAVHPVDRVSAGSERLLGPVAELRSRYGAAGDDRDFTRSVRDKALMKRVARAAGIRHAPGGVLHEPALARELLARYGAVVLKPRELSGSQGVAVCRDEAALDRWLRERFTPGQQLAEAFVDAPMCHLDAVVHDGSLLWDVSVYRRDTLAFTRGLPLSSLAPDDPVLRAAAGRLVEQVVEAWRIRSGVLHVEAFVEPDGLTLCEVAARPGGGGIVPAFRATRGVDLRHAKVLIDAGDSPWRLRRDPVGAYAGWTVHYASDGRLAEFDDSAVAAAAVHRAVAGRVGELLPASDFSGTGLSTHVFAADSAARVDELVTLAESAVRIRIEPVGATAGATADGAADATAGGAATVPVPEPAGVAR</sequence>
<dbReference type="PROSITE" id="PS50975">
    <property type="entry name" value="ATP_GRASP"/>
    <property type="match status" value="2"/>
</dbReference>
<dbReference type="STRING" id="452652.KSE_58730"/>
<dbReference type="Gene3D" id="3.40.50.20">
    <property type="match status" value="2"/>
</dbReference>
<dbReference type="Proteomes" id="UP000007076">
    <property type="component" value="Chromosome"/>
</dbReference>
<evidence type="ECO:0000259" key="5">
    <source>
        <dbReference type="PROSITE" id="PS50975"/>
    </source>
</evidence>
<dbReference type="SMART" id="SM01209">
    <property type="entry name" value="GARS_A"/>
    <property type="match status" value="1"/>
</dbReference>
<dbReference type="PANTHER" id="PTHR43585">
    <property type="entry name" value="FUMIPYRROLE BIOSYNTHESIS PROTEIN C"/>
    <property type="match status" value="1"/>
</dbReference>
<dbReference type="PATRIC" id="fig|452652.3.peg.5880"/>